<accession>D7AZR4</accession>
<sequence>MTERATIPELTWRAHLRLALEPPRWALAFYVRHLPLVVGLSLVPAVERFGVALWGDALATPSRVALEVLAQGARVVLIVLVIRIAILKDERVRAGRRLGDGRRVQAFLDHRWPGLLWQGVLLLALFAVFSVVPEQVVPLWIPASGQDLYWALLLAVKNVTVIAVTLVWMVGAVRQMLIEGGCLLEGAPGSGAEPGPGPGPDEA</sequence>
<dbReference type="eggNOG" id="ENOG5033EAU">
    <property type="taxonomic scope" value="Bacteria"/>
</dbReference>
<dbReference type="EMBL" id="CP002040">
    <property type="protein sequence ID" value="ADH68185.1"/>
    <property type="molecule type" value="Genomic_DNA"/>
</dbReference>
<dbReference type="KEGG" id="nda:Ndas_2772"/>
<keyword evidence="1" id="KW-0812">Transmembrane</keyword>
<dbReference type="HOGENOM" id="CLU_1488031_0_0_11"/>
<feature type="transmembrane region" description="Helical" evidence="1">
    <location>
        <begin position="66"/>
        <end position="87"/>
    </location>
</feature>
<keyword evidence="1" id="KW-0472">Membrane</keyword>
<dbReference type="AlphaFoldDB" id="D7AZR4"/>
<evidence type="ECO:0000313" key="3">
    <source>
        <dbReference type="Proteomes" id="UP000002219"/>
    </source>
</evidence>
<evidence type="ECO:0000313" key="2">
    <source>
        <dbReference type="EMBL" id="ADH68185.1"/>
    </source>
</evidence>
<dbReference type="RefSeq" id="WP_013153792.1">
    <property type="nucleotide sequence ID" value="NC_014210.1"/>
</dbReference>
<name>D7AZR4_NOCDD</name>
<evidence type="ECO:0000256" key="1">
    <source>
        <dbReference type="SAM" id="Phobius"/>
    </source>
</evidence>
<reference evidence="2 3" key="1">
    <citation type="journal article" date="2010" name="Stand. Genomic Sci.">
        <title>Complete genome sequence of Nocardiopsis dassonvillei type strain (IMRU 509).</title>
        <authorList>
            <person name="Sun H."/>
            <person name="Lapidus A."/>
            <person name="Nolan M."/>
            <person name="Lucas S."/>
            <person name="Del Rio T.G."/>
            <person name="Tice H."/>
            <person name="Cheng J.F."/>
            <person name="Tapia R."/>
            <person name="Han C."/>
            <person name="Goodwin L."/>
            <person name="Pitluck S."/>
            <person name="Pagani I."/>
            <person name="Ivanova N."/>
            <person name="Mavromatis K."/>
            <person name="Mikhailova N."/>
            <person name="Pati A."/>
            <person name="Chen A."/>
            <person name="Palaniappan K."/>
            <person name="Land M."/>
            <person name="Hauser L."/>
            <person name="Chang Y.J."/>
            <person name="Jeffries C.D."/>
            <person name="Djao O.D."/>
            <person name="Rohde M."/>
            <person name="Sikorski J."/>
            <person name="Goker M."/>
            <person name="Woyke T."/>
            <person name="Bristow J."/>
            <person name="Eisen J.A."/>
            <person name="Markowitz V."/>
            <person name="Hugenholtz P."/>
            <person name="Kyrpides N.C."/>
            <person name="Klenk H.P."/>
        </authorList>
    </citation>
    <scope>NUCLEOTIDE SEQUENCE [LARGE SCALE GENOMIC DNA]</scope>
    <source>
        <strain evidence="3">ATCC 23218 / DSM 43111 / CIP 107115 / JCM 7437 / KCTC 9190 / NBRC 14626 / NCTC 10488 / NRRL B-5397 / IMRU 509</strain>
    </source>
</reference>
<organism evidence="2 3">
    <name type="scientific">Nocardiopsis dassonvillei (strain ATCC 23218 / DSM 43111 / CIP 107115 / JCM 7437 / KCTC 9190 / NBRC 14626 / NCTC 10488 / NRRL B-5397 / IMRU 509)</name>
    <name type="common">Actinomadura dassonvillei</name>
    <dbReference type="NCBI Taxonomy" id="446468"/>
    <lineage>
        <taxon>Bacteria</taxon>
        <taxon>Bacillati</taxon>
        <taxon>Actinomycetota</taxon>
        <taxon>Actinomycetes</taxon>
        <taxon>Streptosporangiales</taxon>
        <taxon>Nocardiopsidaceae</taxon>
        <taxon>Nocardiopsis</taxon>
    </lineage>
</organism>
<proteinExistence type="predicted"/>
<gene>
    <name evidence="2" type="ordered locus">Ndas_2772</name>
</gene>
<feature type="transmembrane region" description="Helical" evidence="1">
    <location>
        <begin position="25"/>
        <end position="46"/>
    </location>
</feature>
<keyword evidence="3" id="KW-1185">Reference proteome</keyword>
<dbReference type="Proteomes" id="UP000002219">
    <property type="component" value="Chromosome 1"/>
</dbReference>
<feature type="transmembrane region" description="Helical" evidence="1">
    <location>
        <begin position="148"/>
        <end position="170"/>
    </location>
</feature>
<protein>
    <submittedName>
        <fullName evidence="2">Uncharacterized protein</fullName>
    </submittedName>
</protein>
<dbReference type="GeneID" id="91485335"/>
<dbReference type="OrthoDB" id="3385690at2"/>
<feature type="transmembrane region" description="Helical" evidence="1">
    <location>
        <begin position="112"/>
        <end position="132"/>
    </location>
</feature>
<keyword evidence="1" id="KW-1133">Transmembrane helix</keyword>